<organism evidence="1 2">
    <name type="scientific">Cinara cedri</name>
    <dbReference type="NCBI Taxonomy" id="506608"/>
    <lineage>
        <taxon>Eukaryota</taxon>
        <taxon>Metazoa</taxon>
        <taxon>Ecdysozoa</taxon>
        <taxon>Arthropoda</taxon>
        <taxon>Hexapoda</taxon>
        <taxon>Insecta</taxon>
        <taxon>Pterygota</taxon>
        <taxon>Neoptera</taxon>
        <taxon>Paraneoptera</taxon>
        <taxon>Hemiptera</taxon>
        <taxon>Sternorrhyncha</taxon>
        <taxon>Aphidomorpha</taxon>
        <taxon>Aphidoidea</taxon>
        <taxon>Aphididae</taxon>
        <taxon>Lachninae</taxon>
        <taxon>Cinara</taxon>
    </lineage>
</organism>
<evidence type="ECO:0000313" key="1">
    <source>
        <dbReference type="EMBL" id="VVC25004.1"/>
    </source>
</evidence>
<keyword evidence="2" id="KW-1185">Reference proteome</keyword>
<accession>A0A5E4M1V6</accession>
<evidence type="ECO:0000313" key="2">
    <source>
        <dbReference type="Proteomes" id="UP000325440"/>
    </source>
</evidence>
<gene>
    <name evidence="1" type="ORF">CINCED_3A025581</name>
</gene>
<proteinExistence type="predicted"/>
<dbReference type="Gene3D" id="1.10.150.50">
    <property type="entry name" value="Transcription Factor, Ets-1"/>
    <property type="match status" value="1"/>
</dbReference>
<dbReference type="InterPro" id="IPR013761">
    <property type="entry name" value="SAM/pointed_sf"/>
</dbReference>
<reference evidence="1 2" key="1">
    <citation type="submission" date="2019-08" db="EMBL/GenBank/DDBJ databases">
        <authorList>
            <person name="Alioto T."/>
            <person name="Alioto T."/>
            <person name="Gomez Garrido J."/>
        </authorList>
    </citation>
    <scope>NUCLEOTIDE SEQUENCE [LARGE SCALE GENOMIC DNA]</scope>
</reference>
<dbReference type="AlphaFoldDB" id="A0A5E4M1V6"/>
<dbReference type="Proteomes" id="UP000325440">
    <property type="component" value="Unassembled WGS sequence"/>
</dbReference>
<dbReference type="EMBL" id="CABPRJ010000008">
    <property type="protein sequence ID" value="VVC25004.1"/>
    <property type="molecule type" value="Genomic_DNA"/>
</dbReference>
<name>A0A5E4M1V6_9HEMI</name>
<dbReference type="OrthoDB" id="2155283at2759"/>
<sequence>MLLTLCILPTTQHPVKFDGRPFNKKGRRHCSAVDTYDNNYCSYLVEYGVEFVYIIPPGAARRHSSAVAVDRSGVVVGSDVCAVLLNIPDRDLVARRRNTVRPVMDPMQLLANKLMKYKSFKERRSYLNNSLDLFSFNHPDLYFLLFKEMKRRELESNDPYKITQWSYQNLASNVYVKLHGALILVKGHNTIAKEMYLVVLDHVLCQTIENLTNVEESIKICYLIEKSKPLSIIYERLKLHIKQIKQLQGNTISTCNGTVMKIKKNFKNDNFKPSLVEPFEYNTKSSPKIHQSKYSNTSVLQTVKQPSHFESTNNRFSSFNQYSSITHPNLVVNGCSPFEFPFILTIVQQDMVEAFSNWLNYLKLHKYQWFFNSLSYLEIEFIDEDNIEGFINKVNRNSITKGAQKKICLSTKILRNRKQKFQDILKALDLEVTPNELNETMTYMKDVLHYPLPNKNCVVDDQLQLNIVLIMEKSFGQLIEKFDAARYSVANTLLGASINNFFECIYLITGNKMFMKHQTDKLLFLCDLLKYTIYQNPKKF</sequence>
<protein>
    <submittedName>
        <fullName evidence="1">Uncharacterized protein</fullName>
    </submittedName>
</protein>